<dbReference type="Proteomes" id="UP001062846">
    <property type="component" value="Chromosome 7"/>
</dbReference>
<comment type="caution">
    <text evidence="1">The sequence shown here is derived from an EMBL/GenBank/DDBJ whole genome shotgun (WGS) entry which is preliminary data.</text>
</comment>
<dbReference type="EMBL" id="CM046394">
    <property type="protein sequence ID" value="KAI8547560.1"/>
    <property type="molecule type" value="Genomic_DNA"/>
</dbReference>
<evidence type="ECO:0000313" key="1">
    <source>
        <dbReference type="EMBL" id="KAI8547560.1"/>
    </source>
</evidence>
<reference evidence="1" key="1">
    <citation type="submission" date="2022-02" db="EMBL/GenBank/DDBJ databases">
        <title>Plant Genome Project.</title>
        <authorList>
            <person name="Zhang R.-G."/>
        </authorList>
    </citation>
    <scope>NUCLEOTIDE SEQUENCE</scope>
    <source>
        <strain evidence="1">AT1</strain>
    </source>
</reference>
<protein>
    <submittedName>
        <fullName evidence="1">Uncharacterized protein</fullName>
    </submittedName>
</protein>
<name>A0ACC0N322_RHOML</name>
<accession>A0ACC0N322</accession>
<sequence>MADHGVGGGEGEVVDQPGDRGETMAVEIEEEQAAEAVASRSAEIPHGGDGVLGREQETSREEVRRTIESVPRAMDQVGAVGSSSEPMNSGTAAEGPPMVERGFGDVEGSGAIGDNTESSQTPPRDSAKGKGAVIEEEHVEEAHIEERQTTEAAIVEIREKDITFRPPAGAATSSRHVPITYADIAEHVPDELLS</sequence>
<organism evidence="1 2">
    <name type="scientific">Rhododendron molle</name>
    <name type="common">Chinese azalea</name>
    <name type="synonym">Azalea mollis</name>
    <dbReference type="NCBI Taxonomy" id="49168"/>
    <lineage>
        <taxon>Eukaryota</taxon>
        <taxon>Viridiplantae</taxon>
        <taxon>Streptophyta</taxon>
        <taxon>Embryophyta</taxon>
        <taxon>Tracheophyta</taxon>
        <taxon>Spermatophyta</taxon>
        <taxon>Magnoliopsida</taxon>
        <taxon>eudicotyledons</taxon>
        <taxon>Gunneridae</taxon>
        <taxon>Pentapetalae</taxon>
        <taxon>asterids</taxon>
        <taxon>Ericales</taxon>
        <taxon>Ericaceae</taxon>
        <taxon>Ericoideae</taxon>
        <taxon>Rhodoreae</taxon>
        <taxon>Rhododendron</taxon>
    </lineage>
</organism>
<proteinExistence type="predicted"/>
<evidence type="ECO:0000313" key="2">
    <source>
        <dbReference type="Proteomes" id="UP001062846"/>
    </source>
</evidence>
<keyword evidence="2" id="KW-1185">Reference proteome</keyword>
<gene>
    <name evidence="1" type="ORF">RHMOL_Rhmol07G0205700</name>
</gene>